<dbReference type="Proteomes" id="UP000704712">
    <property type="component" value="Unassembled WGS sequence"/>
</dbReference>
<gene>
    <name evidence="2" type="ORF">GN244_ATG00765</name>
    <name evidence="3" type="ORF">GN958_ATG20345</name>
</gene>
<feature type="transmembrane region" description="Helical" evidence="1">
    <location>
        <begin position="12"/>
        <end position="38"/>
    </location>
</feature>
<keyword evidence="4" id="KW-1185">Reference proteome</keyword>
<evidence type="ECO:0000313" key="4">
    <source>
        <dbReference type="Proteomes" id="UP000602510"/>
    </source>
</evidence>
<evidence type="ECO:0008006" key="5">
    <source>
        <dbReference type="Google" id="ProtNLM"/>
    </source>
</evidence>
<evidence type="ECO:0000256" key="1">
    <source>
        <dbReference type="SAM" id="Phobius"/>
    </source>
</evidence>
<dbReference type="EMBL" id="JAACNO010002837">
    <property type="protein sequence ID" value="KAF4130451.1"/>
    <property type="molecule type" value="Genomic_DNA"/>
</dbReference>
<dbReference type="Proteomes" id="UP000602510">
    <property type="component" value="Unassembled WGS sequence"/>
</dbReference>
<name>A0A833TPH6_PHYIN</name>
<accession>A0A833TPH6</accession>
<dbReference type="AlphaFoldDB" id="A0A833TPH6"/>
<protein>
    <recommendedName>
        <fullName evidence="5">Transmembrane protein</fullName>
    </recommendedName>
</protein>
<comment type="caution">
    <text evidence="2">The sequence shown here is derived from an EMBL/GenBank/DDBJ whole genome shotgun (WGS) entry which is preliminary data.</text>
</comment>
<dbReference type="EMBL" id="WSZM01000014">
    <property type="protein sequence ID" value="KAF4046765.1"/>
    <property type="molecule type" value="Genomic_DNA"/>
</dbReference>
<organism evidence="2 4">
    <name type="scientific">Phytophthora infestans</name>
    <name type="common">Potato late blight agent</name>
    <name type="synonym">Botrytis infestans</name>
    <dbReference type="NCBI Taxonomy" id="4787"/>
    <lineage>
        <taxon>Eukaryota</taxon>
        <taxon>Sar</taxon>
        <taxon>Stramenopiles</taxon>
        <taxon>Oomycota</taxon>
        <taxon>Peronosporomycetes</taxon>
        <taxon>Peronosporales</taxon>
        <taxon>Peronosporaceae</taxon>
        <taxon>Phytophthora</taxon>
    </lineage>
</organism>
<keyword evidence="1" id="KW-0812">Transmembrane</keyword>
<sequence>MGLEVAGEKKQLIVALDAVIVVTGAVLTAFVRVVGLVRRLASDRVVLDSCEQGTWNEPLYIAGHLVVAASLVQISMTRRHWRAYSCTPY</sequence>
<reference evidence="2" key="1">
    <citation type="submission" date="2020-04" db="EMBL/GenBank/DDBJ databases">
        <title>Hybrid Assembly of Korean Phytophthora infestans isolates.</title>
        <authorList>
            <person name="Prokchorchik M."/>
            <person name="Lee Y."/>
            <person name="Seo J."/>
            <person name="Cho J.-H."/>
            <person name="Park Y.-E."/>
            <person name="Jang D.-C."/>
            <person name="Im J.-S."/>
            <person name="Choi J.-G."/>
            <person name="Park H.-J."/>
            <person name="Lee G.-B."/>
            <person name="Lee Y.-G."/>
            <person name="Hong S.-Y."/>
            <person name="Cho K."/>
            <person name="Sohn K.H."/>
        </authorList>
    </citation>
    <scope>NUCLEOTIDE SEQUENCE</scope>
    <source>
        <strain evidence="2">KR_1_A1</strain>
        <strain evidence="3">KR_2_A2</strain>
    </source>
</reference>
<keyword evidence="1" id="KW-1133">Transmembrane helix</keyword>
<proteinExistence type="predicted"/>
<evidence type="ECO:0000313" key="3">
    <source>
        <dbReference type="EMBL" id="KAF4130451.1"/>
    </source>
</evidence>
<keyword evidence="1" id="KW-0472">Membrane</keyword>
<evidence type="ECO:0000313" key="2">
    <source>
        <dbReference type="EMBL" id="KAF4046765.1"/>
    </source>
</evidence>